<dbReference type="GO" id="GO:0050660">
    <property type="term" value="F:flavin adenine dinucleotide binding"/>
    <property type="evidence" value="ECO:0007669"/>
    <property type="project" value="InterPro"/>
</dbReference>
<evidence type="ECO:0000256" key="1">
    <source>
        <dbReference type="ARBA" id="ARBA00010790"/>
    </source>
</evidence>
<feature type="domain" description="Glucose-methanol-choline oxidoreductase N-terminal" evidence="3">
    <location>
        <begin position="276"/>
        <end position="290"/>
    </location>
</feature>
<dbReference type="PANTHER" id="PTHR11552:SF210">
    <property type="entry name" value="GLUCOSE-METHANOL-CHOLINE OXIDOREDUCTASE N-TERMINAL DOMAIN-CONTAINING PROTEIN-RELATED"/>
    <property type="match status" value="1"/>
</dbReference>
<evidence type="ECO:0000313" key="4">
    <source>
        <dbReference type="EMBL" id="KAJ3579473.1"/>
    </source>
</evidence>
<dbReference type="SUPFAM" id="SSF51905">
    <property type="entry name" value="FAD/NAD(P)-binding domain"/>
    <property type="match status" value="1"/>
</dbReference>
<name>A0A9W8TQH8_9PEZI</name>
<dbReference type="Pfam" id="PF00732">
    <property type="entry name" value="GMC_oxred_N"/>
    <property type="match status" value="1"/>
</dbReference>
<dbReference type="GO" id="GO:0016614">
    <property type="term" value="F:oxidoreductase activity, acting on CH-OH group of donors"/>
    <property type="evidence" value="ECO:0007669"/>
    <property type="project" value="InterPro"/>
</dbReference>
<comment type="similarity">
    <text evidence="1">Belongs to the GMC oxidoreductase family.</text>
</comment>
<feature type="binding site" evidence="2">
    <location>
        <begin position="535"/>
        <end position="536"/>
    </location>
    <ligand>
        <name>FAD</name>
        <dbReference type="ChEBI" id="CHEBI:57692"/>
    </ligand>
</feature>
<dbReference type="InterPro" id="IPR036188">
    <property type="entry name" value="FAD/NAD-bd_sf"/>
</dbReference>
<reference evidence="4" key="1">
    <citation type="submission" date="2022-07" db="EMBL/GenBank/DDBJ databases">
        <title>Genome Sequence of Xylaria arbuscula.</title>
        <authorList>
            <person name="Buettner E."/>
        </authorList>
    </citation>
    <scope>NUCLEOTIDE SEQUENCE</scope>
    <source>
        <strain evidence="4">VT107</strain>
    </source>
</reference>
<gene>
    <name evidence="4" type="ORF">NPX13_g1101</name>
</gene>
<sequence>MALDYHDVVIIGGGTAGLVLANRLTENKELQVLVLEAGEDLTADARVTTPGLFPTLIGSDADWNTVTEPQSALSNRKITLPHGRVLGGSSAINGQAFVATSKINVDTWGTLGNPGWSWETLEPYMKKTHTLVPPSGDSTYEHLHLEYIERHVSGTDGPIKASFPSGTENPLPKAWIETLQSLGHTATGDPFSGKITGAYTNAASVDPETRQRSYAASEYWAPVNSRPNLKLITGAHVLRVLLEGTAQNVVAVGVEFTCNREIRTVKARQEVILSAGALLSPKILELSGIGNPELLASLSIPVVIENRYIGENLQDHPMCGLSFEVKDGIETLDDLLRQDTTVAWKAMEQYATSKSGPLAAGGICSYAFLGLQDTPPGLTSDISYAADTHPLKPAQTEYYKQLLENPEESTAGFFTYAAQGNFGTDSGSSLMRTGFLPGSYYSIAICLLQPLSRGYVHIQSADPQAPVRVDPRYLTHPLDLEVFARHMNYISKIVAAEPLASLLKANGRRNAAAPADIADVEAMKEYLHKTAMSSWHPTSTCPMLPLDKGGVVNERLVVHKTKNLRVVDASVFPITTRGNPMATVYAVAERAADLIKEDLEARRY</sequence>
<dbReference type="PROSITE" id="PS00624">
    <property type="entry name" value="GMC_OXRED_2"/>
    <property type="match status" value="1"/>
</dbReference>
<dbReference type="Pfam" id="PF05199">
    <property type="entry name" value="GMC_oxred_C"/>
    <property type="match status" value="1"/>
</dbReference>
<organism evidence="4 5">
    <name type="scientific">Xylaria arbuscula</name>
    <dbReference type="NCBI Taxonomy" id="114810"/>
    <lineage>
        <taxon>Eukaryota</taxon>
        <taxon>Fungi</taxon>
        <taxon>Dikarya</taxon>
        <taxon>Ascomycota</taxon>
        <taxon>Pezizomycotina</taxon>
        <taxon>Sordariomycetes</taxon>
        <taxon>Xylariomycetidae</taxon>
        <taxon>Xylariales</taxon>
        <taxon>Xylariaceae</taxon>
        <taxon>Xylaria</taxon>
    </lineage>
</organism>
<dbReference type="Gene3D" id="3.50.50.60">
    <property type="entry name" value="FAD/NAD(P)-binding domain"/>
    <property type="match status" value="1"/>
</dbReference>
<comment type="cofactor">
    <cofactor evidence="2">
        <name>FAD</name>
        <dbReference type="ChEBI" id="CHEBI:57692"/>
    </cofactor>
</comment>
<proteinExistence type="inferred from homology"/>
<dbReference type="SUPFAM" id="SSF54373">
    <property type="entry name" value="FAD-linked reductases, C-terminal domain"/>
    <property type="match status" value="1"/>
</dbReference>
<dbReference type="PANTHER" id="PTHR11552">
    <property type="entry name" value="GLUCOSE-METHANOL-CHOLINE GMC OXIDOREDUCTASE"/>
    <property type="match status" value="1"/>
</dbReference>
<evidence type="ECO:0000259" key="3">
    <source>
        <dbReference type="PROSITE" id="PS00624"/>
    </source>
</evidence>
<evidence type="ECO:0000313" key="5">
    <source>
        <dbReference type="Proteomes" id="UP001148614"/>
    </source>
</evidence>
<keyword evidence="2" id="KW-0285">Flavoprotein</keyword>
<feature type="binding site" evidence="2">
    <location>
        <position position="237"/>
    </location>
    <ligand>
        <name>FAD</name>
        <dbReference type="ChEBI" id="CHEBI:57692"/>
    </ligand>
</feature>
<dbReference type="EMBL" id="JANPWZ010000093">
    <property type="protein sequence ID" value="KAJ3579473.1"/>
    <property type="molecule type" value="Genomic_DNA"/>
</dbReference>
<keyword evidence="5" id="KW-1185">Reference proteome</keyword>
<dbReference type="AlphaFoldDB" id="A0A9W8TQH8"/>
<dbReference type="Proteomes" id="UP001148614">
    <property type="component" value="Unassembled WGS sequence"/>
</dbReference>
<accession>A0A9W8TQH8</accession>
<keyword evidence="2" id="KW-0274">FAD</keyword>
<feature type="binding site" evidence="2">
    <location>
        <position position="85"/>
    </location>
    <ligand>
        <name>FAD</name>
        <dbReference type="ChEBI" id="CHEBI:57692"/>
    </ligand>
</feature>
<protein>
    <recommendedName>
        <fullName evidence="3">Glucose-methanol-choline oxidoreductase N-terminal domain-containing protein</fullName>
    </recommendedName>
</protein>
<comment type="caution">
    <text evidence="4">The sequence shown here is derived from an EMBL/GenBank/DDBJ whole genome shotgun (WGS) entry which is preliminary data.</text>
</comment>
<dbReference type="InterPro" id="IPR000172">
    <property type="entry name" value="GMC_OxRdtase_N"/>
</dbReference>
<dbReference type="Gene3D" id="3.30.560.10">
    <property type="entry name" value="Glucose Oxidase, domain 3"/>
    <property type="match status" value="1"/>
</dbReference>
<dbReference type="InterPro" id="IPR012132">
    <property type="entry name" value="GMC_OxRdtase"/>
</dbReference>
<dbReference type="InterPro" id="IPR007867">
    <property type="entry name" value="GMC_OxRtase_C"/>
</dbReference>
<evidence type="ECO:0000256" key="2">
    <source>
        <dbReference type="PIRSR" id="PIRSR000137-2"/>
    </source>
</evidence>
<dbReference type="PIRSF" id="PIRSF000137">
    <property type="entry name" value="Alcohol_oxidase"/>
    <property type="match status" value="1"/>
</dbReference>
<dbReference type="VEuPathDB" id="FungiDB:F4678DRAFT_474418"/>